<dbReference type="Proteomes" id="UP001374535">
    <property type="component" value="Chromosome 6"/>
</dbReference>
<name>A0AAQ3RWI4_VIGMU</name>
<keyword evidence="3" id="KW-1185">Reference proteome</keyword>
<feature type="region of interest" description="Disordered" evidence="1">
    <location>
        <begin position="137"/>
        <end position="159"/>
    </location>
</feature>
<organism evidence="2 3">
    <name type="scientific">Vigna mungo</name>
    <name type="common">Black gram</name>
    <name type="synonym">Phaseolus mungo</name>
    <dbReference type="NCBI Taxonomy" id="3915"/>
    <lineage>
        <taxon>Eukaryota</taxon>
        <taxon>Viridiplantae</taxon>
        <taxon>Streptophyta</taxon>
        <taxon>Embryophyta</taxon>
        <taxon>Tracheophyta</taxon>
        <taxon>Spermatophyta</taxon>
        <taxon>Magnoliopsida</taxon>
        <taxon>eudicotyledons</taxon>
        <taxon>Gunneridae</taxon>
        <taxon>Pentapetalae</taxon>
        <taxon>rosids</taxon>
        <taxon>fabids</taxon>
        <taxon>Fabales</taxon>
        <taxon>Fabaceae</taxon>
        <taxon>Papilionoideae</taxon>
        <taxon>50 kb inversion clade</taxon>
        <taxon>NPAAA clade</taxon>
        <taxon>indigoferoid/millettioid clade</taxon>
        <taxon>Phaseoleae</taxon>
        <taxon>Vigna</taxon>
    </lineage>
</organism>
<gene>
    <name evidence="2" type="ORF">V8G54_021059</name>
</gene>
<evidence type="ECO:0000313" key="2">
    <source>
        <dbReference type="EMBL" id="WVZ07713.1"/>
    </source>
</evidence>
<evidence type="ECO:0000313" key="3">
    <source>
        <dbReference type="Proteomes" id="UP001374535"/>
    </source>
</evidence>
<protein>
    <submittedName>
        <fullName evidence="2">Uncharacterized protein</fullName>
    </submittedName>
</protein>
<dbReference type="AlphaFoldDB" id="A0AAQ3RWI4"/>
<dbReference type="EMBL" id="CP144695">
    <property type="protein sequence ID" value="WVZ07713.1"/>
    <property type="molecule type" value="Genomic_DNA"/>
</dbReference>
<proteinExistence type="predicted"/>
<evidence type="ECO:0000256" key="1">
    <source>
        <dbReference type="SAM" id="MobiDB-lite"/>
    </source>
</evidence>
<accession>A0AAQ3RWI4</accession>
<feature type="compositionally biased region" description="Basic residues" evidence="1">
    <location>
        <begin position="140"/>
        <end position="157"/>
    </location>
</feature>
<sequence length="183" mass="21508">MINVPFRNLCVSIRGNDVSEEKLVDKLKVRPRGIEARLLFLRIGGFLAGVLVRRRREAPEDIDGHHFDHLLLASLCYLPRTRLYEIHELHQRLPLDFLFANALQRVREVQHVTAYLKLPNEQGLPLRHRHVAEQRQRLYGPRRRRHHHLRSSGRHRRTEGGRIARVRLGGLLLPSLHDSLKHF</sequence>
<reference evidence="2 3" key="1">
    <citation type="journal article" date="2023" name="Life. Sci Alliance">
        <title>Evolutionary insights into 3D genome organization and epigenetic landscape of Vigna mungo.</title>
        <authorList>
            <person name="Junaid A."/>
            <person name="Singh B."/>
            <person name="Bhatia S."/>
        </authorList>
    </citation>
    <scope>NUCLEOTIDE SEQUENCE [LARGE SCALE GENOMIC DNA]</scope>
    <source>
        <strain evidence="2">Urdbean</strain>
    </source>
</reference>